<dbReference type="GO" id="GO:0046872">
    <property type="term" value="F:metal ion binding"/>
    <property type="evidence" value="ECO:0007669"/>
    <property type="project" value="InterPro"/>
</dbReference>
<gene>
    <name evidence="3" type="ORF">NE237_003495</name>
</gene>
<dbReference type="SUPFAM" id="SSF55008">
    <property type="entry name" value="HMA, heavy metal-associated domain"/>
    <property type="match status" value="1"/>
</dbReference>
<dbReference type="CDD" id="cd00371">
    <property type="entry name" value="HMA"/>
    <property type="match status" value="1"/>
</dbReference>
<dbReference type="AlphaFoldDB" id="A0A9Q0KHG8"/>
<feature type="region of interest" description="Disordered" evidence="1">
    <location>
        <begin position="39"/>
        <end position="103"/>
    </location>
</feature>
<dbReference type="PANTHER" id="PTHR46119">
    <property type="entry name" value="OS08G0405700 PROTEIN"/>
    <property type="match status" value="1"/>
</dbReference>
<evidence type="ECO:0000313" key="3">
    <source>
        <dbReference type="EMBL" id="KAJ4970396.1"/>
    </source>
</evidence>
<accession>A0A9Q0KHG8</accession>
<evidence type="ECO:0000256" key="1">
    <source>
        <dbReference type="SAM" id="MobiDB-lite"/>
    </source>
</evidence>
<protein>
    <recommendedName>
        <fullName evidence="2">HMA domain-containing protein</fullName>
    </recommendedName>
</protein>
<dbReference type="EMBL" id="JAMYWD010000005">
    <property type="protein sequence ID" value="KAJ4970396.1"/>
    <property type="molecule type" value="Genomic_DNA"/>
</dbReference>
<dbReference type="PROSITE" id="PS50846">
    <property type="entry name" value="HMA_2"/>
    <property type="match status" value="1"/>
</dbReference>
<feature type="domain" description="HMA" evidence="2">
    <location>
        <begin position="173"/>
        <end position="239"/>
    </location>
</feature>
<proteinExistence type="predicted"/>
<dbReference type="Gene3D" id="3.30.70.100">
    <property type="match status" value="1"/>
</dbReference>
<comment type="caution">
    <text evidence="3">The sequence shown here is derived from an EMBL/GenBank/DDBJ whole genome shotgun (WGS) entry which is preliminary data.</text>
</comment>
<reference evidence="3" key="1">
    <citation type="journal article" date="2023" name="Plant J.">
        <title>The genome of the king protea, Protea cynaroides.</title>
        <authorList>
            <person name="Chang J."/>
            <person name="Duong T.A."/>
            <person name="Schoeman C."/>
            <person name="Ma X."/>
            <person name="Roodt D."/>
            <person name="Barker N."/>
            <person name="Li Z."/>
            <person name="Van de Peer Y."/>
            <person name="Mizrachi E."/>
        </authorList>
    </citation>
    <scope>NUCLEOTIDE SEQUENCE</scope>
    <source>
        <tissue evidence="3">Young leaves</tissue>
    </source>
</reference>
<dbReference type="Proteomes" id="UP001141806">
    <property type="component" value="Unassembled WGS sequence"/>
</dbReference>
<organism evidence="3 4">
    <name type="scientific">Protea cynaroides</name>
    <dbReference type="NCBI Taxonomy" id="273540"/>
    <lineage>
        <taxon>Eukaryota</taxon>
        <taxon>Viridiplantae</taxon>
        <taxon>Streptophyta</taxon>
        <taxon>Embryophyta</taxon>
        <taxon>Tracheophyta</taxon>
        <taxon>Spermatophyta</taxon>
        <taxon>Magnoliopsida</taxon>
        <taxon>Proteales</taxon>
        <taxon>Proteaceae</taxon>
        <taxon>Protea</taxon>
    </lineage>
</organism>
<feature type="compositionally biased region" description="Low complexity" evidence="1">
    <location>
        <begin position="53"/>
        <end position="73"/>
    </location>
</feature>
<evidence type="ECO:0000259" key="2">
    <source>
        <dbReference type="PROSITE" id="PS50846"/>
    </source>
</evidence>
<dbReference type="InterPro" id="IPR044526">
    <property type="entry name" value="NAKR1-3"/>
</dbReference>
<feature type="compositionally biased region" description="Low complexity" evidence="1">
    <location>
        <begin position="141"/>
        <end position="165"/>
    </location>
</feature>
<dbReference type="Pfam" id="PF00403">
    <property type="entry name" value="HMA"/>
    <property type="match status" value="1"/>
</dbReference>
<feature type="region of interest" description="Disordered" evidence="1">
    <location>
        <begin position="124"/>
        <end position="165"/>
    </location>
</feature>
<dbReference type="InterPro" id="IPR036163">
    <property type="entry name" value="HMA_dom_sf"/>
</dbReference>
<keyword evidence="4" id="KW-1185">Reference proteome</keyword>
<dbReference type="InterPro" id="IPR006121">
    <property type="entry name" value="HMA_dom"/>
</dbReference>
<dbReference type="OrthoDB" id="689350at2759"/>
<dbReference type="PANTHER" id="PTHR46119:SF15">
    <property type="entry name" value="PROTEIN SODIUM POTASSIUM ROOT DEFECTIVE 2"/>
    <property type="match status" value="1"/>
</dbReference>
<evidence type="ECO:0000313" key="4">
    <source>
        <dbReference type="Proteomes" id="UP001141806"/>
    </source>
</evidence>
<sequence length="250" mass="26616">MKGMDLSCASPASTAICVSIEKSSVILQGGRAIDRHNYHLKDERRSTRGLLNPSSSSSSSSSSHTHTPQSQPPTKSKAYPQNQNKKKKPSAKATDLINPPGSSRSLLSDTSFFDVYSEFDPISASVPAEPSRPLSLIPDDSPALKPSSSSTPSLPSPALEPSSSSIPTRHQVLQVVVLKVSLHCKACEGKVRKHISRMEGVTSFTIDFPTKKVTIIGDVTPAAVLASVSRIKSAQFWPSPSLPASFGARP</sequence>
<name>A0A9Q0KHG8_9MAGN</name>